<reference evidence="1" key="2">
    <citation type="submission" date="2021-08" db="EMBL/GenBank/DDBJ databases">
        <authorList>
            <person name="Gostincar C."/>
            <person name="Sun X."/>
            <person name="Song Z."/>
            <person name="Gunde-Cimerman N."/>
        </authorList>
    </citation>
    <scope>NUCLEOTIDE SEQUENCE</scope>
    <source>
        <strain evidence="1">EXF-8016</strain>
    </source>
</reference>
<sequence>MPLTSHKYSALRMADSAKVKTPGLASLGLSQTAAAMLHANCVAACILTVGVKLPTWTFEMIKRSKMILIMNLTVEMIKGTSGLSRALVLVETAVSMADDRDENAEMRTYVREATVSCRDGSVCSVSNDQPRGTGETFVDDFGNHSDIGRSVERSESTCLPPPAIEQCRLPSTTPCVIVPTVILSFGAMMFREQTSKWREGSLQLSRER</sequence>
<reference evidence="1" key="1">
    <citation type="journal article" date="2021" name="J Fungi (Basel)">
        <title>Virulence traits and population genomics of the black yeast Aureobasidium melanogenum.</title>
        <authorList>
            <person name="Cernosa A."/>
            <person name="Sun X."/>
            <person name="Gostincar C."/>
            <person name="Fang C."/>
            <person name="Gunde-Cimerman N."/>
            <person name="Song Z."/>
        </authorList>
    </citation>
    <scope>NUCLEOTIDE SEQUENCE</scope>
    <source>
        <strain evidence="1">EXF-8016</strain>
    </source>
</reference>
<evidence type="ECO:0000313" key="2">
    <source>
        <dbReference type="Proteomes" id="UP000767238"/>
    </source>
</evidence>
<evidence type="ECO:0000313" key="1">
    <source>
        <dbReference type="EMBL" id="KAH0238046.1"/>
    </source>
</evidence>
<protein>
    <submittedName>
        <fullName evidence="1">Uncharacterized protein</fullName>
    </submittedName>
</protein>
<dbReference type="EMBL" id="JAHFYH010000001">
    <property type="protein sequence ID" value="KAH0238046.1"/>
    <property type="molecule type" value="Genomic_DNA"/>
</dbReference>
<organism evidence="1 2">
    <name type="scientific">Aureobasidium melanogenum</name>
    <name type="common">Aureobasidium pullulans var. melanogenum</name>
    <dbReference type="NCBI Taxonomy" id="46634"/>
    <lineage>
        <taxon>Eukaryota</taxon>
        <taxon>Fungi</taxon>
        <taxon>Dikarya</taxon>
        <taxon>Ascomycota</taxon>
        <taxon>Pezizomycotina</taxon>
        <taxon>Dothideomycetes</taxon>
        <taxon>Dothideomycetidae</taxon>
        <taxon>Dothideales</taxon>
        <taxon>Saccotheciaceae</taxon>
        <taxon>Aureobasidium</taxon>
    </lineage>
</organism>
<gene>
    <name evidence="1" type="ORF">KCV03_g430</name>
</gene>
<dbReference type="Proteomes" id="UP000767238">
    <property type="component" value="Unassembled WGS sequence"/>
</dbReference>
<name>A0A9P8GR97_AURME</name>
<comment type="caution">
    <text evidence="1">The sequence shown here is derived from an EMBL/GenBank/DDBJ whole genome shotgun (WGS) entry which is preliminary data.</text>
</comment>
<feature type="non-terminal residue" evidence="1">
    <location>
        <position position="208"/>
    </location>
</feature>
<proteinExistence type="predicted"/>
<accession>A0A9P8GR97</accession>
<dbReference type="AlphaFoldDB" id="A0A9P8GR97"/>